<dbReference type="InterPro" id="IPR009721">
    <property type="entry name" value="O-acyltransferase_WSD1_C"/>
</dbReference>
<reference evidence="2" key="2">
    <citation type="submission" date="2015-09" db="EMBL/GenBank/DDBJ databases">
        <title>Draft genome sequence of Mycobacterium neoaurum DSM 44074.</title>
        <authorList>
            <person name="Croce O."/>
            <person name="Robert C."/>
            <person name="Raoult D."/>
            <person name="Drancourt M."/>
        </authorList>
    </citation>
    <scope>NUCLEOTIDE SEQUENCE</scope>
    <source>
        <strain evidence="2">DSM 44074</strain>
    </source>
</reference>
<proteinExistence type="predicted"/>
<sequence length="397" mass="42162">MNHPGAAYSDSRDGAHSDPDLVPYVGVIAVMTGPMPAHEELAAALDDRLGRPADLLAVELAEPGDDEALFAFVTQAIRPRPEPGPQWRCWAVAGLSDHRWAVLLAARHDIADAGIVTDVLAGLGTDSAVSATVGAPQPSTLPPGRPTSFSAVQVARADAVSVCKTFDVTLNELALTAVTNGLRSALRHRGRDPRRISVRTRQPLSARAGAAAARMSRRIPVLRRALPVEEPDVLRQLRTVHRTLADFKADARHRSPWSLPATALMPVALARRALKMVTDPPRDDLLVAMTSVTGPRRPGDMLGRPIVAMVGVPPVPPPGQVAVILLTYGPDLFFGLTADCDTFPEADDVTHGIARTIEHLAAAARHPHPGRPALALIGTRATGDHGLGERNTDDRAG</sequence>
<dbReference type="AlphaFoldDB" id="A0AAV2WRV6"/>
<feature type="domain" description="O-acyltransferase WSD1 C-terminal" evidence="1">
    <location>
        <begin position="224"/>
        <end position="359"/>
    </location>
</feature>
<dbReference type="Pfam" id="PF06974">
    <property type="entry name" value="WS_DGAT_C"/>
    <property type="match status" value="1"/>
</dbReference>
<evidence type="ECO:0000313" key="3">
    <source>
        <dbReference type="Proteomes" id="UP000028864"/>
    </source>
</evidence>
<evidence type="ECO:0000313" key="2">
    <source>
        <dbReference type="EMBL" id="CDQ46803.1"/>
    </source>
</evidence>
<organism evidence="2 3">
    <name type="scientific">Mycolicibacterium neoaurum</name>
    <name type="common">Mycobacterium neoaurum</name>
    <dbReference type="NCBI Taxonomy" id="1795"/>
    <lineage>
        <taxon>Bacteria</taxon>
        <taxon>Bacillati</taxon>
        <taxon>Actinomycetota</taxon>
        <taxon>Actinomycetes</taxon>
        <taxon>Mycobacteriales</taxon>
        <taxon>Mycobacteriaceae</taxon>
        <taxon>Mycolicibacterium</taxon>
    </lineage>
</organism>
<gene>
    <name evidence="2" type="ORF">BN1047_04717</name>
</gene>
<dbReference type="Proteomes" id="UP000028864">
    <property type="component" value="Unassembled WGS sequence"/>
</dbReference>
<dbReference type="RefSeq" id="WP_030134513.1">
    <property type="nucleotide sequence ID" value="NZ_LK021342.1"/>
</dbReference>
<dbReference type="EMBL" id="LK021342">
    <property type="protein sequence ID" value="CDQ46803.1"/>
    <property type="molecule type" value="Genomic_DNA"/>
</dbReference>
<reference evidence="2" key="1">
    <citation type="submission" date="2014-05" db="EMBL/GenBank/DDBJ databases">
        <authorList>
            <person name="Urmite Genomes"/>
        </authorList>
    </citation>
    <scope>NUCLEOTIDE SEQUENCE</scope>
    <source>
        <strain evidence="2">DSM 44074</strain>
    </source>
</reference>
<evidence type="ECO:0000259" key="1">
    <source>
        <dbReference type="Pfam" id="PF06974"/>
    </source>
</evidence>
<protein>
    <submittedName>
        <fullName evidence="2">Diacylglycerol O-acyltransferase</fullName>
    </submittedName>
</protein>
<name>A0AAV2WRV6_MYCNE</name>
<accession>A0AAV2WRV6</accession>